<dbReference type="InterPro" id="IPR036388">
    <property type="entry name" value="WH-like_DNA-bd_sf"/>
</dbReference>
<protein>
    <submittedName>
        <fullName evidence="2">PadR family transcriptional regulator</fullName>
    </submittedName>
</protein>
<gene>
    <name evidence="2" type="ORF">GCM10009613_25410</name>
</gene>
<comment type="caution">
    <text evidence="2">The sequence shown here is derived from an EMBL/GenBank/DDBJ whole genome shotgun (WGS) entry which is preliminary data.</text>
</comment>
<dbReference type="Gene3D" id="1.10.10.10">
    <property type="entry name" value="Winged helix-like DNA-binding domain superfamily/Winged helix DNA-binding domain"/>
    <property type="match status" value="1"/>
</dbReference>
<dbReference type="Pfam" id="PF03551">
    <property type="entry name" value="PadR"/>
    <property type="match status" value="1"/>
</dbReference>
<reference evidence="3" key="1">
    <citation type="journal article" date="2019" name="Int. J. Syst. Evol. Microbiol.">
        <title>The Global Catalogue of Microorganisms (GCM) 10K type strain sequencing project: providing services to taxonomists for standard genome sequencing and annotation.</title>
        <authorList>
            <consortium name="The Broad Institute Genomics Platform"/>
            <consortium name="The Broad Institute Genome Sequencing Center for Infectious Disease"/>
            <person name="Wu L."/>
            <person name="Ma J."/>
        </authorList>
    </citation>
    <scope>NUCLEOTIDE SEQUENCE [LARGE SCALE GENOMIC DNA]</scope>
    <source>
        <strain evidence="3">JCM 11896</strain>
    </source>
</reference>
<evidence type="ECO:0000259" key="1">
    <source>
        <dbReference type="Pfam" id="PF03551"/>
    </source>
</evidence>
<proteinExistence type="predicted"/>
<dbReference type="EMBL" id="BAAAJK010000008">
    <property type="protein sequence ID" value="GAA1388299.1"/>
    <property type="molecule type" value="Genomic_DNA"/>
</dbReference>
<dbReference type="InterPro" id="IPR052509">
    <property type="entry name" value="Metal_resp_DNA-bind_regulator"/>
</dbReference>
<dbReference type="InterPro" id="IPR005149">
    <property type="entry name" value="Tscrpt_reg_PadR_N"/>
</dbReference>
<dbReference type="SUPFAM" id="SSF46785">
    <property type="entry name" value="Winged helix' DNA-binding domain"/>
    <property type="match status" value="1"/>
</dbReference>
<organism evidence="2 3">
    <name type="scientific">Pseudonocardia kongjuensis</name>
    <dbReference type="NCBI Taxonomy" id="102227"/>
    <lineage>
        <taxon>Bacteria</taxon>
        <taxon>Bacillati</taxon>
        <taxon>Actinomycetota</taxon>
        <taxon>Actinomycetes</taxon>
        <taxon>Pseudonocardiales</taxon>
        <taxon>Pseudonocardiaceae</taxon>
        <taxon>Pseudonocardia</taxon>
    </lineage>
</organism>
<sequence>MLYHAAEGEVHGAWMAAELAYHGHRIAPSTLYPLLHRMERAGLLVSRTDVDAGRQRRHYRATDQGRAVLAECRAALAELAHELLPDDQPDAS</sequence>
<keyword evidence="3" id="KW-1185">Reference proteome</keyword>
<accession>A0ABP4IDU9</accession>
<evidence type="ECO:0000313" key="2">
    <source>
        <dbReference type="EMBL" id="GAA1388299.1"/>
    </source>
</evidence>
<dbReference type="PANTHER" id="PTHR33169:SF14">
    <property type="entry name" value="TRANSCRIPTIONAL REGULATOR RV3488"/>
    <property type="match status" value="1"/>
</dbReference>
<feature type="domain" description="Transcription regulator PadR N-terminal" evidence="1">
    <location>
        <begin position="1"/>
        <end position="71"/>
    </location>
</feature>
<dbReference type="PANTHER" id="PTHR33169">
    <property type="entry name" value="PADR-FAMILY TRANSCRIPTIONAL REGULATOR"/>
    <property type="match status" value="1"/>
</dbReference>
<evidence type="ECO:0000313" key="3">
    <source>
        <dbReference type="Proteomes" id="UP001501414"/>
    </source>
</evidence>
<name>A0ABP4IDU9_9PSEU</name>
<dbReference type="Proteomes" id="UP001501414">
    <property type="component" value="Unassembled WGS sequence"/>
</dbReference>
<dbReference type="InterPro" id="IPR036390">
    <property type="entry name" value="WH_DNA-bd_sf"/>
</dbReference>